<dbReference type="PROSITE" id="PS01271">
    <property type="entry name" value="NA_SULFATE"/>
    <property type="match status" value="1"/>
</dbReference>
<dbReference type="CDD" id="cd01115">
    <property type="entry name" value="SLC13_permease"/>
    <property type="match status" value="1"/>
</dbReference>
<accession>A0A3B0XM10</accession>
<gene>
    <name evidence="7" type="ORF">MNBD_GAMMA09-1326</name>
</gene>
<comment type="subcellular location">
    <subcellularLocation>
        <location evidence="1">Membrane</location>
        <topology evidence="1">Multi-pass membrane protein</topology>
    </subcellularLocation>
</comment>
<dbReference type="EMBL" id="UOFI01000054">
    <property type="protein sequence ID" value="VAW64172.1"/>
    <property type="molecule type" value="Genomic_DNA"/>
</dbReference>
<feature type="transmembrane region" description="Helical" evidence="6">
    <location>
        <begin position="428"/>
        <end position="450"/>
    </location>
</feature>
<keyword evidence="5 6" id="KW-0472">Membrane</keyword>
<feature type="transmembrane region" description="Helical" evidence="6">
    <location>
        <begin position="88"/>
        <end position="107"/>
    </location>
</feature>
<dbReference type="Pfam" id="PF00939">
    <property type="entry name" value="Na_sulph_symp"/>
    <property type="match status" value="1"/>
</dbReference>
<feature type="transmembrane region" description="Helical" evidence="6">
    <location>
        <begin position="183"/>
        <end position="202"/>
    </location>
</feature>
<evidence type="ECO:0000256" key="4">
    <source>
        <dbReference type="ARBA" id="ARBA00022989"/>
    </source>
</evidence>
<feature type="transmembrane region" description="Helical" evidence="6">
    <location>
        <begin position="462"/>
        <end position="486"/>
    </location>
</feature>
<reference evidence="7" key="1">
    <citation type="submission" date="2018-06" db="EMBL/GenBank/DDBJ databases">
        <authorList>
            <person name="Zhirakovskaya E."/>
        </authorList>
    </citation>
    <scope>NUCLEOTIDE SEQUENCE</scope>
</reference>
<evidence type="ECO:0000313" key="7">
    <source>
        <dbReference type="EMBL" id="VAW64172.1"/>
    </source>
</evidence>
<evidence type="ECO:0000256" key="5">
    <source>
        <dbReference type="ARBA" id="ARBA00023136"/>
    </source>
</evidence>
<dbReference type="InterPro" id="IPR031312">
    <property type="entry name" value="Na/sul_symport_CS"/>
</dbReference>
<evidence type="ECO:0000256" key="1">
    <source>
        <dbReference type="ARBA" id="ARBA00004141"/>
    </source>
</evidence>
<evidence type="ECO:0000256" key="2">
    <source>
        <dbReference type="ARBA" id="ARBA00022448"/>
    </source>
</evidence>
<sequence length="489" mass="52924">MTSLPEKQNTYTSRQKTGLILGPAFFLALLLMPLPQGMPENSLQVAAIAALMASFWMSEAIPIPATALIPIVLFPLFSIMPTTEVTLFYGHHLIFLFMGGFLIAITIEKWHLHKRIALHTILLVGTSANQIILGFMLATAFLSAWISNTATAMMMLTIGMAVIKQAQTKIKTPAKYSPFSTALMLSIAYSASIGGIATLIGTPPNSILAGVIETNFNYTISFAQWMAFAAPLSLIMLFLCWYYLTHIAFQAEFKELPGGKQSIHQQLDKLGPLSPAEKKILSIFILVASGWLLRGLLDIPLLQHVSDSSIAIAGALLLFTIPADFNKGTPLLDWKTAKNIPWDIMILFGGGFALAGGFASSGLTGWIADQLTSLHGLNLILIVFTIVLLVVFLTEITSNTATSSLLLPVTGALAVVIQVHPLNLMAAVALSSSFAFMLPVATPPNAIVFSSRKITMTQMSRAGIWLNIIGSILITLFVIFYLPVVFKIN</sequence>
<feature type="transmembrane region" description="Helical" evidence="6">
    <location>
        <begin position="374"/>
        <end position="393"/>
    </location>
</feature>
<keyword evidence="2" id="KW-0813">Transport</keyword>
<feature type="transmembrane region" description="Helical" evidence="6">
    <location>
        <begin position="65"/>
        <end position="82"/>
    </location>
</feature>
<feature type="transmembrane region" description="Helical" evidence="6">
    <location>
        <begin position="17"/>
        <end position="35"/>
    </location>
</feature>
<dbReference type="GO" id="GO:0015141">
    <property type="term" value="F:succinate transmembrane transporter activity"/>
    <property type="evidence" value="ECO:0007669"/>
    <property type="project" value="UniProtKB-ARBA"/>
</dbReference>
<keyword evidence="3 6" id="KW-0812">Transmembrane</keyword>
<organism evidence="7">
    <name type="scientific">hydrothermal vent metagenome</name>
    <dbReference type="NCBI Taxonomy" id="652676"/>
    <lineage>
        <taxon>unclassified sequences</taxon>
        <taxon>metagenomes</taxon>
        <taxon>ecological metagenomes</taxon>
    </lineage>
</organism>
<feature type="transmembrane region" description="Helical" evidence="6">
    <location>
        <begin position="346"/>
        <end position="368"/>
    </location>
</feature>
<dbReference type="PANTHER" id="PTHR10283:SF82">
    <property type="entry name" value="SOLUTE CARRIER FAMILY 13 MEMBER 2"/>
    <property type="match status" value="1"/>
</dbReference>
<feature type="transmembrane region" description="Helical" evidence="6">
    <location>
        <begin position="144"/>
        <end position="163"/>
    </location>
</feature>
<name>A0A3B0XM10_9ZZZZ</name>
<feature type="transmembrane region" description="Helical" evidence="6">
    <location>
        <begin position="405"/>
        <end position="422"/>
    </location>
</feature>
<dbReference type="NCBIfam" id="TIGR00785">
    <property type="entry name" value="dass"/>
    <property type="match status" value="1"/>
</dbReference>
<feature type="transmembrane region" description="Helical" evidence="6">
    <location>
        <begin position="222"/>
        <end position="244"/>
    </location>
</feature>
<dbReference type="InterPro" id="IPR001898">
    <property type="entry name" value="SLC13A/DASS"/>
</dbReference>
<dbReference type="PANTHER" id="PTHR10283">
    <property type="entry name" value="SOLUTE CARRIER FAMILY 13 MEMBER"/>
    <property type="match status" value="1"/>
</dbReference>
<dbReference type="GO" id="GO:0005886">
    <property type="term" value="C:plasma membrane"/>
    <property type="evidence" value="ECO:0007669"/>
    <property type="project" value="TreeGrafter"/>
</dbReference>
<protein>
    <submittedName>
        <fullName evidence="7">Sodium-dependent anion transporter family</fullName>
    </submittedName>
</protein>
<keyword evidence="4 6" id="KW-1133">Transmembrane helix</keyword>
<proteinExistence type="predicted"/>
<evidence type="ECO:0000256" key="6">
    <source>
        <dbReference type="SAM" id="Phobius"/>
    </source>
</evidence>
<dbReference type="AlphaFoldDB" id="A0A3B0XM10"/>
<evidence type="ECO:0000256" key="3">
    <source>
        <dbReference type="ARBA" id="ARBA00022692"/>
    </source>
</evidence>